<dbReference type="InterPro" id="IPR050529">
    <property type="entry name" value="CYP450_sterol_14alpha_dmase"/>
</dbReference>
<comment type="similarity">
    <text evidence="2 7">Belongs to the cytochrome P450 family.</text>
</comment>
<dbReference type="GO" id="GO:0005506">
    <property type="term" value="F:iron ion binding"/>
    <property type="evidence" value="ECO:0007669"/>
    <property type="project" value="InterPro"/>
</dbReference>
<keyword evidence="8" id="KW-0472">Membrane</keyword>
<evidence type="ECO:0000313" key="9">
    <source>
        <dbReference type="EMBL" id="ORY10363.1"/>
    </source>
</evidence>
<dbReference type="InterPro" id="IPR002403">
    <property type="entry name" value="Cyt_P450_E_grp-IV"/>
</dbReference>
<name>A0A1Y1ZJE3_9PLEO</name>
<keyword evidence="4 6" id="KW-0479">Metal-binding</keyword>
<keyword evidence="5 6" id="KW-0408">Iron</keyword>
<dbReference type="SUPFAM" id="SSF48264">
    <property type="entry name" value="Cytochrome P450"/>
    <property type="match status" value="1"/>
</dbReference>
<evidence type="ECO:0000256" key="6">
    <source>
        <dbReference type="PIRSR" id="PIRSR602403-1"/>
    </source>
</evidence>
<dbReference type="GO" id="GO:0016705">
    <property type="term" value="F:oxidoreductase activity, acting on paired donors, with incorporation or reduction of molecular oxygen"/>
    <property type="evidence" value="ECO:0007669"/>
    <property type="project" value="InterPro"/>
</dbReference>
<evidence type="ECO:0000256" key="4">
    <source>
        <dbReference type="ARBA" id="ARBA00022723"/>
    </source>
</evidence>
<dbReference type="GO" id="GO:0020037">
    <property type="term" value="F:heme binding"/>
    <property type="evidence" value="ECO:0007669"/>
    <property type="project" value="InterPro"/>
</dbReference>
<feature type="transmembrane region" description="Helical" evidence="8">
    <location>
        <begin position="12"/>
        <end position="34"/>
    </location>
</feature>
<keyword evidence="7" id="KW-0503">Monooxygenase</keyword>
<dbReference type="Proteomes" id="UP000193144">
    <property type="component" value="Unassembled WGS sequence"/>
</dbReference>
<feature type="binding site" description="axial binding residue" evidence="6">
    <location>
        <position position="460"/>
    </location>
    <ligand>
        <name>heme</name>
        <dbReference type="ChEBI" id="CHEBI:30413"/>
    </ligand>
    <ligandPart>
        <name>Fe</name>
        <dbReference type="ChEBI" id="CHEBI:18248"/>
    </ligandPart>
</feature>
<dbReference type="PRINTS" id="PR00465">
    <property type="entry name" value="EP450IV"/>
</dbReference>
<dbReference type="EMBL" id="MCFA01000074">
    <property type="protein sequence ID" value="ORY10363.1"/>
    <property type="molecule type" value="Genomic_DNA"/>
</dbReference>
<dbReference type="STRING" id="1231657.A0A1Y1ZJE3"/>
<reference evidence="9 10" key="1">
    <citation type="submission" date="2016-07" db="EMBL/GenBank/DDBJ databases">
        <title>Pervasive Adenine N6-methylation of Active Genes in Fungi.</title>
        <authorList>
            <consortium name="DOE Joint Genome Institute"/>
            <person name="Mondo S.J."/>
            <person name="Dannebaum R.O."/>
            <person name="Kuo R.C."/>
            <person name="Labutti K."/>
            <person name="Haridas S."/>
            <person name="Kuo A."/>
            <person name="Salamov A."/>
            <person name="Ahrendt S.R."/>
            <person name="Lipzen A."/>
            <person name="Sullivan W."/>
            <person name="Andreopoulos W.B."/>
            <person name="Clum A."/>
            <person name="Lindquist E."/>
            <person name="Daum C."/>
            <person name="Ramamoorthy G.K."/>
            <person name="Gryganskyi A."/>
            <person name="Culley D."/>
            <person name="Magnuson J.K."/>
            <person name="James T.Y."/>
            <person name="O'Malley M.A."/>
            <person name="Stajich J.E."/>
            <person name="Spatafora J.W."/>
            <person name="Visel A."/>
            <person name="Grigoriev I.V."/>
        </authorList>
    </citation>
    <scope>NUCLEOTIDE SEQUENCE [LARGE SCALE GENOMIC DNA]</scope>
    <source>
        <strain evidence="9 10">CBS 115471</strain>
    </source>
</reference>
<dbReference type="CDD" id="cd11040">
    <property type="entry name" value="CYP7_CYP8-like"/>
    <property type="match status" value="1"/>
</dbReference>
<gene>
    <name evidence="9" type="ORF">BCR34DRAFT_485889</name>
</gene>
<dbReference type="OrthoDB" id="1470350at2759"/>
<dbReference type="AlphaFoldDB" id="A0A1Y1ZJE3"/>
<keyword evidence="8" id="KW-0812">Transmembrane</keyword>
<keyword evidence="8" id="KW-1133">Transmembrane helix</keyword>
<organism evidence="9 10">
    <name type="scientific">Clohesyomyces aquaticus</name>
    <dbReference type="NCBI Taxonomy" id="1231657"/>
    <lineage>
        <taxon>Eukaryota</taxon>
        <taxon>Fungi</taxon>
        <taxon>Dikarya</taxon>
        <taxon>Ascomycota</taxon>
        <taxon>Pezizomycotina</taxon>
        <taxon>Dothideomycetes</taxon>
        <taxon>Pleosporomycetidae</taxon>
        <taxon>Pleosporales</taxon>
        <taxon>Lindgomycetaceae</taxon>
        <taxon>Clohesyomyces</taxon>
    </lineage>
</organism>
<dbReference type="InterPro" id="IPR036396">
    <property type="entry name" value="Cyt_P450_sf"/>
</dbReference>
<comment type="caution">
    <text evidence="9">The sequence shown here is derived from an EMBL/GenBank/DDBJ whole genome shotgun (WGS) entry which is preliminary data.</text>
</comment>
<dbReference type="PANTHER" id="PTHR24304">
    <property type="entry name" value="CYTOCHROME P450 FAMILY 7"/>
    <property type="match status" value="1"/>
</dbReference>
<accession>A0A1Y1ZJE3</accession>
<protein>
    <submittedName>
        <fullName evidence="9">Cytochrome P450</fullName>
    </submittedName>
</protein>
<evidence type="ECO:0000256" key="2">
    <source>
        <dbReference type="ARBA" id="ARBA00010617"/>
    </source>
</evidence>
<evidence type="ECO:0000256" key="1">
    <source>
        <dbReference type="ARBA" id="ARBA00001971"/>
    </source>
</evidence>
<evidence type="ECO:0000256" key="7">
    <source>
        <dbReference type="RuleBase" id="RU000461"/>
    </source>
</evidence>
<keyword evidence="3 6" id="KW-0349">Heme</keyword>
<dbReference type="GO" id="GO:0008395">
    <property type="term" value="F:steroid hydroxylase activity"/>
    <property type="evidence" value="ECO:0007669"/>
    <property type="project" value="TreeGrafter"/>
</dbReference>
<sequence length="526" mass="60214">MFLELPALVQSLVLHRLLLVPAALLSALLLWRIWRFTVLPIVRPNEPRELPYWTPCTCHTIAFFGNSDKLLERGLNYIGRTHEVYAIQVFRKKLYIITSPQDVAIAFRDNDALHFDGHLNELLCNWGFEGEALRLSWHIPQPGDRCYIPGNTLNPRHLSLNRFTEEVYREQLLPGPKMDVMYKVFADALFTTLQWSALDFCTVGFQGKSKLLSLRSLCRHTMVDATTRSMFGSHLHQINPNVVGNMMNFNDHAWMVFFMYPDVFGSPVTEPRKQLMDTLKTFISMPEHMRSEQSWSIETILQWQEIVGIDLHSRASIILMIFWAANSNEYNISFWVMAHLLHKPELFKLVYDETEAAWHDEELDIKSLCTNAHNLNAIFAEALRLNGGAMVSRVVRKPITLGRKTLQPGHSALIPARQLHMNEKVWGDDVAEFDPMRFQNKKNLLRHSSYRPFGGGCTYCPGRVLAKEEVFSFIAILFHRYDIKLADVGGKQEFPKLDDSTPALGITGPVSTMDVIVEATLKNGIS</sequence>
<dbReference type="InterPro" id="IPR017972">
    <property type="entry name" value="Cyt_P450_CS"/>
</dbReference>
<dbReference type="Gene3D" id="1.10.630.10">
    <property type="entry name" value="Cytochrome P450"/>
    <property type="match status" value="1"/>
</dbReference>
<keyword evidence="10" id="KW-1185">Reference proteome</keyword>
<dbReference type="Pfam" id="PF00067">
    <property type="entry name" value="p450"/>
    <property type="match status" value="1"/>
</dbReference>
<keyword evidence="7" id="KW-0560">Oxidoreductase</keyword>
<comment type="cofactor">
    <cofactor evidence="1 6">
        <name>heme</name>
        <dbReference type="ChEBI" id="CHEBI:30413"/>
    </cofactor>
</comment>
<proteinExistence type="inferred from homology"/>
<evidence type="ECO:0000256" key="8">
    <source>
        <dbReference type="SAM" id="Phobius"/>
    </source>
</evidence>
<evidence type="ECO:0000256" key="5">
    <source>
        <dbReference type="ARBA" id="ARBA00023004"/>
    </source>
</evidence>
<evidence type="ECO:0000256" key="3">
    <source>
        <dbReference type="ARBA" id="ARBA00022617"/>
    </source>
</evidence>
<dbReference type="PANTHER" id="PTHR24304:SF2">
    <property type="entry name" value="24-HYDROXYCHOLESTEROL 7-ALPHA-HYDROXYLASE"/>
    <property type="match status" value="1"/>
</dbReference>
<dbReference type="InterPro" id="IPR001128">
    <property type="entry name" value="Cyt_P450"/>
</dbReference>
<dbReference type="PROSITE" id="PS00086">
    <property type="entry name" value="CYTOCHROME_P450"/>
    <property type="match status" value="1"/>
</dbReference>
<evidence type="ECO:0000313" key="10">
    <source>
        <dbReference type="Proteomes" id="UP000193144"/>
    </source>
</evidence>